<reference evidence="9 10" key="1">
    <citation type="journal article" date="2016" name="Nat. Commun.">
        <title>Thousands of microbial genomes shed light on interconnected biogeochemical processes in an aquifer system.</title>
        <authorList>
            <person name="Anantharaman K."/>
            <person name="Brown C.T."/>
            <person name="Hug L.A."/>
            <person name="Sharon I."/>
            <person name="Castelle C.J."/>
            <person name="Probst A.J."/>
            <person name="Thomas B.C."/>
            <person name="Singh A."/>
            <person name="Wilkins M.J."/>
            <person name="Karaoz U."/>
            <person name="Brodie E.L."/>
            <person name="Williams K.H."/>
            <person name="Hubbard S.S."/>
            <person name="Banfield J.F."/>
        </authorList>
    </citation>
    <scope>NUCLEOTIDE SEQUENCE [LARGE SCALE GENOMIC DNA]</scope>
</reference>
<accession>A0A1F4SX83</accession>
<sequence length="444" mass="48268">MRFKLNPLQILVLGYAIITIIGALLLSLPISNAKGMYQPFLDSLFVATSGISTSGLTVVDIGRYYTLFGQIVLMSIFQIGGIGYMTFLIFIAYMLGEKISLITGVIARESLATKSYGYKMLGQFFKNVLFYTFIFESIGAIILAVYWSKSYSLPHSIYLGIFHSVSAFCTAGFSVFPTSLMDYKNSFTVNTTINIISLIGGIGFFVIMDIFNLIYNKCRNLPARLTLHSKMALLVTFVVVIAGAATILITEQWPTVATTYDKAMVTSFQSISASTTDGYNTIDIGAMSASGLTILMMLMFIGASPGSTGGGIKTTTLGVLFFSMLAYLRGKKSVVVFEREIPLITVLRAFTVFSLFVLIAIIDLTILANTEKASYLKVFFEIISALGNTGLSAGITPALTSIGKIVLIITMFLGRVGPATIAMALFFKPHRQALGYPQEDIFVG</sequence>
<evidence type="ECO:0000256" key="6">
    <source>
        <dbReference type="ARBA" id="ARBA00023065"/>
    </source>
</evidence>
<comment type="caution">
    <text evidence="9">The sequence shown here is derived from an EMBL/GenBank/DDBJ whole genome shotgun (WGS) entry which is preliminary data.</text>
</comment>
<keyword evidence="2" id="KW-0813">Transport</keyword>
<evidence type="ECO:0000256" key="7">
    <source>
        <dbReference type="ARBA" id="ARBA00023136"/>
    </source>
</evidence>
<dbReference type="GO" id="GO:0005886">
    <property type="term" value="C:plasma membrane"/>
    <property type="evidence" value="ECO:0007669"/>
    <property type="project" value="UniProtKB-SubCell"/>
</dbReference>
<feature type="transmembrane region" description="Helical" evidence="8">
    <location>
        <begin position="71"/>
        <end position="95"/>
    </location>
</feature>
<evidence type="ECO:0000313" key="9">
    <source>
        <dbReference type="EMBL" id="OGC25046.1"/>
    </source>
</evidence>
<feature type="transmembrane region" description="Helical" evidence="8">
    <location>
        <begin position="341"/>
        <end position="366"/>
    </location>
</feature>
<feature type="transmembrane region" description="Helical" evidence="8">
    <location>
        <begin position="310"/>
        <end position="329"/>
    </location>
</feature>
<dbReference type="STRING" id="1802579.A2310_00045"/>
<organism evidence="9 10">
    <name type="scientific">candidate division WOR-1 bacterium RIFOXYB2_FULL_37_13</name>
    <dbReference type="NCBI Taxonomy" id="1802579"/>
    <lineage>
        <taxon>Bacteria</taxon>
        <taxon>Bacillati</taxon>
        <taxon>Saganbacteria</taxon>
    </lineage>
</organism>
<keyword evidence="7 8" id="KW-0472">Membrane</keyword>
<dbReference type="InterPro" id="IPR003445">
    <property type="entry name" value="Cat_transpt"/>
</dbReference>
<feature type="transmembrane region" description="Helical" evidence="8">
    <location>
        <begin position="227"/>
        <end position="249"/>
    </location>
</feature>
<dbReference type="EMBL" id="MEUB01000004">
    <property type="protein sequence ID" value="OGC25046.1"/>
    <property type="molecule type" value="Genomic_DNA"/>
</dbReference>
<dbReference type="Proteomes" id="UP000178417">
    <property type="component" value="Unassembled WGS sequence"/>
</dbReference>
<evidence type="ECO:0000256" key="2">
    <source>
        <dbReference type="ARBA" id="ARBA00022448"/>
    </source>
</evidence>
<evidence type="ECO:0000313" key="10">
    <source>
        <dbReference type="Proteomes" id="UP000178417"/>
    </source>
</evidence>
<keyword evidence="6" id="KW-0406">Ion transport</keyword>
<dbReference type="AlphaFoldDB" id="A0A1F4SX83"/>
<evidence type="ECO:0000256" key="8">
    <source>
        <dbReference type="SAM" id="Phobius"/>
    </source>
</evidence>
<feature type="transmembrane region" description="Helical" evidence="8">
    <location>
        <begin position="36"/>
        <end position="59"/>
    </location>
</feature>
<feature type="transmembrane region" description="Helical" evidence="8">
    <location>
        <begin position="159"/>
        <end position="180"/>
    </location>
</feature>
<evidence type="ECO:0000256" key="1">
    <source>
        <dbReference type="ARBA" id="ARBA00004651"/>
    </source>
</evidence>
<evidence type="ECO:0000256" key="4">
    <source>
        <dbReference type="ARBA" id="ARBA00022692"/>
    </source>
</evidence>
<keyword evidence="5 8" id="KW-1133">Transmembrane helix</keyword>
<dbReference type="PANTHER" id="PTHR32024">
    <property type="entry name" value="TRK SYSTEM POTASSIUM UPTAKE PROTEIN TRKG-RELATED"/>
    <property type="match status" value="1"/>
</dbReference>
<feature type="transmembrane region" description="Helical" evidence="8">
    <location>
        <begin position="12"/>
        <end position="30"/>
    </location>
</feature>
<comment type="subcellular location">
    <subcellularLocation>
        <location evidence="1">Cell membrane</location>
        <topology evidence="1">Multi-pass membrane protein</topology>
    </subcellularLocation>
</comment>
<dbReference type="GO" id="GO:0030001">
    <property type="term" value="P:metal ion transport"/>
    <property type="evidence" value="ECO:0007669"/>
    <property type="project" value="UniProtKB-ARBA"/>
</dbReference>
<evidence type="ECO:0008006" key="11">
    <source>
        <dbReference type="Google" id="ProtNLM"/>
    </source>
</evidence>
<proteinExistence type="predicted"/>
<feature type="transmembrane region" description="Helical" evidence="8">
    <location>
        <begin position="405"/>
        <end position="427"/>
    </location>
</feature>
<keyword evidence="4 8" id="KW-0812">Transmembrane</keyword>
<name>A0A1F4SX83_UNCSA</name>
<feature type="transmembrane region" description="Helical" evidence="8">
    <location>
        <begin position="192"/>
        <end position="215"/>
    </location>
</feature>
<keyword evidence="3" id="KW-1003">Cell membrane</keyword>
<gene>
    <name evidence="9" type="ORF">A2310_00045</name>
</gene>
<feature type="transmembrane region" description="Helical" evidence="8">
    <location>
        <begin position="128"/>
        <end position="147"/>
    </location>
</feature>
<evidence type="ECO:0000256" key="5">
    <source>
        <dbReference type="ARBA" id="ARBA00022989"/>
    </source>
</evidence>
<dbReference type="GO" id="GO:0008324">
    <property type="term" value="F:monoatomic cation transmembrane transporter activity"/>
    <property type="evidence" value="ECO:0007669"/>
    <property type="project" value="InterPro"/>
</dbReference>
<evidence type="ECO:0000256" key="3">
    <source>
        <dbReference type="ARBA" id="ARBA00022475"/>
    </source>
</evidence>
<dbReference type="PANTHER" id="PTHR32024:SF1">
    <property type="entry name" value="KTR SYSTEM POTASSIUM UPTAKE PROTEIN B"/>
    <property type="match status" value="1"/>
</dbReference>
<protein>
    <recommendedName>
        <fullName evidence="11">Trk family potassium uptake protein</fullName>
    </recommendedName>
</protein>
<feature type="transmembrane region" description="Helical" evidence="8">
    <location>
        <begin position="378"/>
        <end position="399"/>
    </location>
</feature>
<dbReference type="Pfam" id="PF02386">
    <property type="entry name" value="TrkH"/>
    <property type="match status" value="1"/>
</dbReference>
<feature type="transmembrane region" description="Helical" evidence="8">
    <location>
        <begin position="284"/>
        <end position="303"/>
    </location>
</feature>